<dbReference type="PANTHER" id="PTHR43522:SF2">
    <property type="entry name" value="TRANSKETOLASE 1-RELATED"/>
    <property type="match status" value="1"/>
</dbReference>
<name>A0A964RQJ4_9CLOT</name>
<dbReference type="InterPro" id="IPR009014">
    <property type="entry name" value="Transketo_C/PFOR_II"/>
</dbReference>
<evidence type="ECO:0000256" key="5">
    <source>
        <dbReference type="ARBA" id="ARBA00013152"/>
    </source>
</evidence>
<feature type="non-terminal residue" evidence="12">
    <location>
        <position position="1"/>
    </location>
</feature>
<evidence type="ECO:0000256" key="3">
    <source>
        <dbReference type="ARBA" id="ARBA00007131"/>
    </source>
</evidence>
<keyword evidence="9" id="KW-0786">Thiamine pyrophosphate</keyword>
<dbReference type="Gene3D" id="3.40.50.920">
    <property type="match status" value="1"/>
</dbReference>
<evidence type="ECO:0000313" key="12">
    <source>
        <dbReference type="EMBL" id="MVX65974.1"/>
    </source>
</evidence>
<evidence type="ECO:0000256" key="6">
    <source>
        <dbReference type="ARBA" id="ARBA00022679"/>
    </source>
</evidence>
<dbReference type="SUPFAM" id="SSF52922">
    <property type="entry name" value="TK C-terminal domain-like"/>
    <property type="match status" value="1"/>
</dbReference>
<organism evidence="12 13">
    <name type="scientific">Clostridium chromiireducens</name>
    <dbReference type="NCBI Taxonomy" id="225345"/>
    <lineage>
        <taxon>Bacteria</taxon>
        <taxon>Bacillati</taxon>
        <taxon>Bacillota</taxon>
        <taxon>Clostridia</taxon>
        <taxon>Eubacteriales</taxon>
        <taxon>Clostridiaceae</taxon>
        <taxon>Clostridium</taxon>
    </lineage>
</organism>
<gene>
    <name evidence="12" type="ORF">GKZ28_20040</name>
</gene>
<keyword evidence="6" id="KW-0808">Transferase</keyword>
<evidence type="ECO:0000313" key="13">
    <source>
        <dbReference type="Proteomes" id="UP000656077"/>
    </source>
</evidence>
<dbReference type="Pfam" id="PF22613">
    <property type="entry name" value="Transketolase_C_1"/>
    <property type="match status" value="1"/>
</dbReference>
<evidence type="ECO:0000256" key="2">
    <source>
        <dbReference type="ARBA" id="ARBA00001964"/>
    </source>
</evidence>
<dbReference type="FunFam" id="3.40.50.920:FF:000003">
    <property type="entry name" value="Transketolase"/>
    <property type="match status" value="1"/>
</dbReference>
<protein>
    <recommendedName>
        <fullName evidence="5">transketolase</fullName>
        <ecNumber evidence="5">2.2.1.1</ecNumber>
    </recommendedName>
</protein>
<dbReference type="PANTHER" id="PTHR43522">
    <property type="entry name" value="TRANSKETOLASE"/>
    <property type="match status" value="1"/>
</dbReference>
<comment type="cofactor">
    <cofactor evidence="2">
        <name>thiamine diphosphate</name>
        <dbReference type="ChEBI" id="CHEBI:58937"/>
    </cofactor>
</comment>
<dbReference type="InterPro" id="IPR033247">
    <property type="entry name" value="Transketolase_fam"/>
</dbReference>
<dbReference type="AlphaFoldDB" id="A0A964RQJ4"/>
<comment type="similarity">
    <text evidence="3">Belongs to the transketolase family.</text>
</comment>
<dbReference type="EMBL" id="WSRQ01000043">
    <property type="protein sequence ID" value="MVX65974.1"/>
    <property type="molecule type" value="Genomic_DNA"/>
</dbReference>
<dbReference type="GO" id="GO:0004802">
    <property type="term" value="F:transketolase activity"/>
    <property type="evidence" value="ECO:0007669"/>
    <property type="project" value="UniProtKB-EC"/>
</dbReference>
<comment type="subunit">
    <text evidence="4">Homodimer.</text>
</comment>
<evidence type="ECO:0000256" key="10">
    <source>
        <dbReference type="ARBA" id="ARBA00049473"/>
    </source>
</evidence>
<keyword evidence="8" id="KW-0460">Magnesium</keyword>
<accession>A0A964RQJ4</accession>
<evidence type="ECO:0000256" key="1">
    <source>
        <dbReference type="ARBA" id="ARBA00001946"/>
    </source>
</evidence>
<evidence type="ECO:0000256" key="4">
    <source>
        <dbReference type="ARBA" id="ARBA00011738"/>
    </source>
</evidence>
<dbReference type="Proteomes" id="UP000656077">
    <property type="component" value="Unassembled WGS sequence"/>
</dbReference>
<comment type="caution">
    <text evidence="12">The sequence shown here is derived from an EMBL/GenBank/DDBJ whole genome shotgun (WGS) entry which is preliminary data.</text>
</comment>
<dbReference type="InterPro" id="IPR055152">
    <property type="entry name" value="Transketolase-like_C_2"/>
</dbReference>
<feature type="domain" description="Transketolase-like C-terminal" evidence="11">
    <location>
        <begin position="1"/>
        <end position="93"/>
    </location>
</feature>
<comment type="cofactor">
    <cofactor evidence="1">
        <name>Mg(2+)</name>
        <dbReference type="ChEBI" id="CHEBI:18420"/>
    </cofactor>
</comment>
<reference evidence="12" key="1">
    <citation type="submission" date="2019-12" db="EMBL/GenBank/DDBJ databases">
        <title>Microbes associate with the intestines of laboratory mice.</title>
        <authorList>
            <person name="Navarre W."/>
            <person name="Wong E."/>
        </authorList>
    </citation>
    <scope>NUCLEOTIDE SEQUENCE</scope>
    <source>
        <strain evidence="12">NM79_F5</strain>
    </source>
</reference>
<proteinExistence type="inferred from homology"/>
<comment type="catalytic activity">
    <reaction evidence="10">
        <text>D-sedoheptulose 7-phosphate + D-glyceraldehyde 3-phosphate = aldehydo-D-ribose 5-phosphate + D-xylulose 5-phosphate</text>
        <dbReference type="Rhea" id="RHEA:10508"/>
        <dbReference type="ChEBI" id="CHEBI:57483"/>
        <dbReference type="ChEBI" id="CHEBI:57737"/>
        <dbReference type="ChEBI" id="CHEBI:58273"/>
        <dbReference type="ChEBI" id="CHEBI:59776"/>
        <dbReference type="EC" id="2.2.1.1"/>
    </reaction>
</comment>
<evidence type="ECO:0000256" key="7">
    <source>
        <dbReference type="ARBA" id="ARBA00022723"/>
    </source>
</evidence>
<dbReference type="EC" id="2.2.1.1" evidence="5"/>
<dbReference type="RefSeq" id="WP_279285284.1">
    <property type="nucleotide sequence ID" value="NZ_WSRQ01000043.1"/>
</dbReference>
<keyword evidence="7" id="KW-0479">Metal-binding</keyword>
<dbReference type="GO" id="GO:0006098">
    <property type="term" value="P:pentose-phosphate shunt"/>
    <property type="evidence" value="ECO:0007669"/>
    <property type="project" value="TreeGrafter"/>
</dbReference>
<dbReference type="GO" id="GO:0005829">
    <property type="term" value="C:cytosol"/>
    <property type="evidence" value="ECO:0007669"/>
    <property type="project" value="TreeGrafter"/>
</dbReference>
<sequence>SEVELIYKAADELAAKGIDARVISMPAFELFEVQDEAYKESVMPKSVRARVAVEALTSFGWHKYVGLDGEVISLDTFGASGNAETLFKQFGFTVENVVEKAVKVAGK</sequence>
<evidence type="ECO:0000256" key="9">
    <source>
        <dbReference type="ARBA" id="ARBA00023052"/>
    </source>
</evidence>
<evidence type="ECO:0000259" key="11">
    <source>
        <dbReference type="Pfam" id="PF22613"/>
    </source>
</evidence>
<evidence type="ECO:0000256" key="8">
    <source>
        <dbReference type="ARBA" id="ARBA00022842"/>
    </source>
</evidence>
<dbReference type="GO" id="GO:0046872">
    <property type="term" value="F:metal ion binding"/>
    <property type="evidence" value="ECO:0007669"/>
    <property type="project" value="UniProtKB-KW"/>
</dbReference>